<dbReference type="PANTHER" id="PTHR10083">
    <property type="entry name" value="KUNITZ-TYPE PROTEASE INHIBITOR-RELATED"/>
    <property type="match status" value="1"/>
</dbReference>
<feature type="signal peptide" evidence="2">
    <location>
        <begin position="1"/>
        <end position="24"/>
    </location>
</feature>
<evidence type="ECO:0000259" key="3">
    <source>
        <dbReference type="PROSITE" id="PS50279"/>
    </source>
</evidence>
<dbReference type="InterPro" id="IPR036880">
    <property type="entry name" value="Kunitz_BPTI_sf"/>
</dbReference>
<evidence type="ECO:0000256" key="1">
    <source>
        <dbReference type="ARBA" id="ARBA00023157"/>
    </source>
</evidence>
<feature type="domain" description="BPTI/Kunitz inhibitor" evidence="3">
    <location>
        <begin position="45"/>
        <end position="95"/>
    </location>
</feature>
<sequence>METGGMRLALWLLTLSALMHMLASDIFSPGLRKELCESGYLGELCNHPVMKGTCHLSLYRFYYNKITSLCEPFVFSGCGGNRNNFKSKHVCEYYCIHKQDKDAKVLTPPSISLL</sequence>
<keyword evidence="1" id="KW-1015">Disulfide bond</keyword>
<organism evidence="4 5">
    <name type="scientific">Cricetulus griseus</name>
    <name type="common">Chinese hamster</name>
    <name type="synonym">Cricetulus barabensis griseus</name>
    <dbReference type="NCBI Taxonomy" id="10029"/>
    <lineage>
        <taxon>Eukaryota</taxon>
        <taxon>Metazoa</taxon>
        <taxon>Chordata</taxon>
        <taxon>Craniata</taxon>
        <taxon>Vertebrata</taxon>
        <taxon>Euteleostomi</taxon>
        <taxon>Mammalia</taxon>
        <taxon>Eutheria</taxon>
        <taxon>Euarchontoglires</taxon>
        <taxon>Glires</taxon>
        <taxon>Rodentia</taxon>
        <taxon>Myomorpha</taxon>
        <taxon>Muroidea</taxon>
        <taxon>Cricetidae</taxon>
        <taxon>Cricetinae</taxon>
        <taxon>Cricetulus</taxon>
    </lineage>
</organism>
<dbReference type="PANTHER" id="PTHR10083:SF374">
    <property type="entry name" value="BPTI_KUNITZ INHIBITOR DOMAIN-CONTAINING PROTEIN"/>
    <property type="match status" value="1"/>
</dbReference>
<dbReference type="AlphaFoldDB" id="A0A8C2QFE1"/>
<dbReference type="PRINTS" id="PR00759">
    <property type="entry name" value="BASICPTASE"/>
</dbReference>
<dbReference type="PROSITE" id="PS50279">
    <property type="entry name" value="BPTI_KUNITZ_2"/>
    <property type="match status" value="1"/>
</dbReference>
<evidence type="ECO:0000313" key="5">
    <source>
        <dbReference type="Proteomes" id="UP000694386"/>
    </source>
</evidence>
<reference evidence="4" key="1">
    <citation type="submission" date="2025-08" db="UniProtKB">
        <authorList>
            <consortium name="Ensembl"/>
        </authorList>
    </citation>
    <scope>IDENTIFICATION</scope>
</reference>
<dbReference type="Ensembl" id="ENSCGRT00001012350.1">
    <property type="protein sequence ID" value="ENSCGRP00001008234.1"/>
    <property type="gene ID" value="ENSCGRG00001010546.1"/>
</dbReference>
<dbReference type="PROSITE" id="PS00280">
    <property type="entry name" value="BPTI_KUNITZ_1"/>
    <property type="match status" value="1"/>
</dbReference>
<evidence type="ECO:0000313" key="4">
    <source>
        <dbReference type="Ensembl" id="ENSCGRP00001008234.1"/>
    </source>
</evidence>
<dbReference type="CDD" id="cd00109">
    <property type="entry name" value="Kunitz-type"/>
    <property type="match status" value="1"/>
</dbReference>
<reference evidence="4" key="2">
    <citation type="submission" date="2025-09" db="UniProtKB">
        <authorList>
            <consortium name="Ensembl"/>
        </authorList>
    </citation>
    <scope>IDENTIFICATION</scope>
</reference>
<dbReference type="SMART" id="SM00131">
    <property type="entry name" value="KU"/>
    <property type="match status" value="1"/>
</dbReference>
<name>A0A8C2QFE1_CRIGR</name>
<dbReference type="InterPro" id="IPR020901">
    <property type="entry name" value="Prtase_inh_Kunz-CS"/>
</dbReference>
<feature type="chain" id="PRO_5034578707" description="BPTI/Kunitz inhibitor domain-containing protein" evidence="2">
    <location>
        <begin position="25"/>
        <end position="114"/>
    </location>
</feature>
<dbReference type="GO" id="GO:0004867">
    <property type="term" value="F:serine-type endopeptidase inhibitor activity"/>
    <property type="evidence" value="ECO:0007669"/>
    <property type="project" value="InterPro"/>
</dbReference>
<accession>A0A8C2QFE1</accession>
<dbReference type="InterPro" id="IPR050098">
    <property type="entry name" value="TFPI/VKTCI-like"/>
</dbReference>
<proteinExistence type="predicted"/>
<dbReference type="Pfam" id="PF00014">
    <property type="entry name" value="Kunitz_BPTI"/>
    <property type="match status" value="1"/>
</dbReference>
<dbReference type="SUPFAM" id="SSF57362">
    <property type="entry name" value="BPTI-like"/>
    <property type="match status" value="1"/>
</dbReference>
<dbReference type="Gene3D" id="4.10.410.10">
    <property type="entry name" value="Pancreatic trypsin inhibitor Kunitz domain"/>
    <property type="match status" value="1"/>
</dbReference>
<protein>
    <recommendedName>
        <fullName evidence="3">BPTI/Kunitz inhibitor domain-containing protein</fullName>
    </recommendedName>
</protein>
<dbReference type="InterPro" id="IPR002223">
    <property type="entry name" value="Kunitz_BPTI"/>
</dbReference>
<evidence type="ECO:0000256" key="2">
    <source>
        <dbReference type="SAM" id="SignalP"/>
    </source>
</evidence>
<dbReference type="Proteomes" id="UP000694386">
    <property type="component" value="Unplaced"/>
</dbReference>
<dbReference type="GO" id="GO:0005615">
    <property type="term" value="C:extracellular space"/>
    <property type="evidence" value="ECO:0007669"/>
    <property type="project" value="TreeGrafter"/>
</dbReference>
<keyword evidence="2" id="KW-0732">Signal</keyword>